<dbReference type="SUPFAM" id="SSF52540">
    <property type="entry name" value="P-loop containing nucleoside triphosphate hydrolases"/>
    <property type="match status" value="2"/>
</dbReference>
<dbReference type="Gene3D" id="3.40.50.300">
    <property type="entry name" value="P-loop containing nucleotide triphosphate hydrolases"/>
    <property type="match status" value="2"/>
</dbReference>
<sequence>MSGSKEGQIITFYSFKGGTGRTMALANTAWILASNGWKVLTIDWDLESPGLHKFFHPFLDPRVGEMRGVIELIQDYAWAAMLDEPRPDDWYKEFCQVAGYVTPLEWNEFPGEGRLDFMSAGRQNRDYSSLIASFDWDHFYERLRGGLFFDALRAHVKQNYDYVLIDSRTGLSDIADICTMHLPDTLVDCFTLSDQSIEGAAHVARDVSEASSGRKIQIFPVPMRIEEGEKEKLDAGRAFARSRFDRFLTEMGKAEADRYWAAVEIPYRPYYAFEETLAAFGDVPGSPRSMLAAYESLTEVITGGRAGSSPSIEEKIRLRYRDHFTRVRPVAPGHVLVSYVPEDRMWADWVQSLLTRIGFKVRTRSVTEAEPPEPDPTATKVTEHIVAIISPAYVSSARARELWTTTTTGQGSAADHVLVPVRVAPTQLQHPFTVPPIVDLVRTDEDEATTAIMRALGQSPRELQHLAATATPGPRFPRSRPAITNVPSRNAVFTGRGELLEKLRDQLMSGETTAVLPQALHGLGGIGKSQVALEYAHRFMADYDVVWYVPAAQSALAIPALVELARHLDIPEGENIEDVIQALRRLLRRNEDQLRWLLIFDNAHEPADITHLLPGGSGHIVVTSRSQVWSQVATPLEVDVFTRAESVQHLVQRVNALSAEDADMVAESLGDLPLAIEQAAAWLRETGMPPADYVAQLQTKLSQVLSLNKPADYPTPVAAAWEVSFEELRQRSRAGTRLLQLCAFFAPEAISIKMLYSDETVKALVPYDPALRENVVMGRVIQEISRFGLAKLDQRTKSVAVHRLVQGMVRHRMTEQEKIEASRDVHNILVGARPRPAEVDDSENWQAYDAIWPHLDPSGAIEWGGEATRSLLIERVRYLWRRGQFDAAMELGEELENKWKSWVSAETERPPAEDGETGSFEQETVERQILHLRFQLANVMRSQGRYKAARDTDTVVLGRQQLLLGENHPHTLMTAGGLGADLRALGDYSAALKMATDTFDRLKNEYGEDHPRTLMAANNKAVSLRLVGEFLEARDVDQDTYDRRLTVLGEKHPYTLFSGANIGGDLRDAGQFARSVEVLTQFYDEHRSLLGEDYPDTLRAAKSLGVSLRKAGEYREAFRVTEQTTKLFERVHGDTSPDTLVCRINLASDLAALGRKSEAREIVGQVWEAFTVSLGADHPYTLIAANNLSIYIRGSHSVEKARRLAESTLGLMVEKLGEKHPFTLCAAVNFANCLADLGEWDRALELETATFQSLEDTLGREHPDTLACSANLAVTLREAGTIHQAQQIRDETLKAFREVLGESHPLLTFLDSGQRMTLDLEALPV</sequence>
<dbReference type="Pfam" id="PF13424">
    <property type="entry name" value="TPR_12"/>
    <property type="match status" value="3"/>
</dbReference>
<name>A0ABV9E9L1_9ACTN</name>
<accession>A0ABV9E9L1</accession>
<dbReference type="SUPFAM" id="SSF48452">
    <property type="entry name" value="TPR-like"/>
    <property type="match status" value="3"/>
</dbReference>
<dbReference type="NCBIfam" id="NF040586">
    <property type="entry name" value="FxSxx_TPR"/>
    <property type="match status" value="1"/>
</dbReference>
<keyword evidence="4" id="KW-1185">Reference proteome</keyword>
<evidence type="ECO:0000259" key="1">
    <source>
        <dbReference type="Pfam" id="PF13676"/>
    </source>
</evidence>
<feature type="domain" description="TIR" evidence="1">
    <location>
        <begin position="335"/>
        <end position="447"/>
    </location>
</feature>
<evidence type="ECO:0000313" key="4">
    <source>
        <dbReference type="Proteomes" id="UP001595891"/>
    </source>
</evidence>
<dbReference type="Gene3D" id="1.25.40.10">
    <property type="entry name" value="Tetratricopeptide repeat domain"/>
    <property type="match status" value="3"/>
</dbReference>
<organism evidence="3 4">
    <name type="scientific">Sphaerisporangium corydalis</name>
    <dbReference type="NCBI Taxonomy" id="1441875"/>
    <lineage>
        <taxon>Bacteria</taxon>
        <taxon>Bacillati</taxon>
        <taxon>Actinomycetota</taxon>
        <taxon>Actinomycetes</taxon>
        <taxon>Streptosporangiales</taxon>
        <taxon>Streptosporangiaceae</taxon>
        <taxon>Sphaerisporangium</taxon>
    </lineage>
</organism>
<protein>
    <submittedName>
        <fullName evidence="3">FxSxx-COOH system tetratricopeptide repeat protein</fullName>
    </submittedName>
</protein>
<dbReference type="Proteomes" id="UP001595891">
    <property type="component" value="Unassembled WGS sequence"/>
</dbReference>
<dbReference type="InterPro" id="IPR011990">
    <property type="entry name" value="TPR-like_helical_dom_sf"/>
</dbReference>
<evidence type="ECO:0000259" key="2">
    <source>
        <dbReference type="Pfam" id="PF25000"/>
    </source>
</evidence>
<dbReference type="InterPro" id="IPR000157">
    <property type="entry name" value="TIR_dom"/>
</dbReference>
<dbReference type="Pfam" id="PF13374">
    <property type="entry name" value="TPR_10"/>
    <property type="match status" value="1"/>
</dbReference>
<dbReference type="PANTHER" id="PTHR46082:SF6">
    <property type="entry name" value="AAA+ ATPASE DOMAIN-CONTAINING PROTEIN-RELATED"/>
    <property type="match status" value="1"/>
</dbReference>
<dbReference type="RefSeq" id="WP_262841645.1">
    <property type="nucleotide sequence ID" value="NZ_JANZYP010000006.1"/>
</dbReference>
<dbReference type="InterPro" id="IPR053137">
    <property type="entry name" value="NLR-like"/>
</dbReference>
<evidence type="ECO:0000313" key="3">
    <source>
        <dbReference type="EMBL" id="MFC4586107.1"/>
    </source>
</evidence>
<gene>
    <name evidence="3" type="primary">fxsT</name>
    <name evidence="3" type="ORF">ACFO8L_08485</name>
</gene>
<dbReference type="Pfam" id="PF25000">
    <property type="entry name" value="DUF7779"/>
    <property type="match status" value="1"/>
</dbReference>
<reference evidence="4" key="1">
    <citation type="journal article" date="2019" name="Int. J. Syst. Evol. Microbiol.">
        <title>The Global Catalogue of Microorganisms (GCM) 10K type strain sequencing project: providing services to taxonomists for standard genome sequencing and annotation.</title>
        <authorList>
            <consortium name="The Broad Institute Genomics Platform"/>
            <consortium name="The Broad Institute Genome Sequencing Center for Infectious Disease"/>
            <person name="Wu L."/>
            <person name="Ma J."/>
        </authorList>
    </citation>
    <scope>NUCLEOTIDE SEQUENCE [LARGE SCALE GENOMIC DNA]</scope>
    <source>
        <strain evidence="4">CCUG 49560</strain>
    </source>
</reference>
<dbReference type="PANTHER" id="PTHR46082">
    <property type="entry name" value="ATP/GTP-BINDING PROTEIN-RELATED"/>
    <property type="match status" value="1"/>
</dbReference>
<dbReference type="InterPro" id="IPR027417">
    <property type="entry name" value="P-loop_NTPase"/>
</dbReference>
<dbReference type="Pfam" id="PF13676">
    <property type="entry name" value="TIR_2"/>
    <property type="match status" value="1"/>
</dbReference>
<feature type="domain" description="DUF7779" evidence="2">
    <location>
        <begin position="730"/>
        <end position="817"/>
    </location>
</feature>
<proteinExistence type="predicted"/>
<dbReference type="EMBL" id="JBHSFN010000004">
    <property type="protein sequence ID" value="MFC4586107.1"/>
    <property type="molecule type" value="Genomic_DNA"/>
</dbReference>
<comment type="caution">
    <text evidence="3">The sequence shown here is derived from an EMBL/GenBank/DDBJ whole genome shotgun (WGS) entry which is preliminary data.</text>
</comment>
<dbReference type="NCBIfam" id="NF047398">
    <property type="entry name" value="AAA_KGGVGR"/>
    <property type="match status" value="1"/>
</dbReference>
<dbReference type="InterPro" id="IPR056681">
    <property type="entry name" value="DUF7779"/>
</dbReference>